<dbReference type="Proteomes" id="UP000324629">
    <property type="component" value="Unassembled WGS sequence"/>
</dbReference>
<name>A0A5J4NXC0_9TREM</name>
<evidence type="ECO:0000313" key="2">
    <source>
        <dbReference type="Proteomes" id="UP000324629"/>
    </source>
</evidence>
<proteinExistence type="predicted"/>
<accession>A0A5J4NXC0</accession>
<dbReference type="InterPro" id="IPR036116">
    <property type="entry name" value="FN3_sf"/>
</dbReference>
<dbReference type="AlphaFoldDB" id="A0A5J4NXC0"/>
<dbReference type="SUPFAM" id="SSF49265">
    <property type="entry name" value="Fibronectin type III"/>
    <property type="match status" value="1"/>
</dbReference>
<reference evidence="1 2" key="1">
    <citation type="journal article" date="2019" name="Gigascience">
        <title>Whole-genome sequence of the oriental lung fluke Paragonimus westermani.</title>
        <authorList>
            <person name="Oey H."/>
            <person name="Zakrzewski M."/>
            <person name="Narain K."/>
            <person name="Devi K.R."/>
            <person name="Agatsuma T."/>
            <person name="Nawaratna S."/>
            <person name="Gobert G.N."/>
            <person name="Jones M.K."/>
            <person name="Ragan M.A."/>
            <person name="McManus D.P."/>
            <person name="Krause L."/>
        </authorList>
    </citation>
    <scope>NUCLEOTIDE SEQUENCE [LARGE SCALE GENOMIC DNA]</scope>
    <source>
        <strain evidence="1 2">IND2009</strain>
    </source>
</reference>
<gene>
    <name evidence="1" type="ORF">DEA37_0000749</name>
</gene>
<keyword evidence="2" id="KW-1185">Reference proteome</keyword>
<sequence length="493" mass="55883">MQVKHKRRGFNLLWNSFNTTSSDLWLFSFSEDKLLDKTKIEAEQTNVFVRLGRRCLRHSFLLATSNSYMENSILAYADNRERWYRPTLNLRASSTSIQILWETIDQQIAFYTVIVLEHGVIKTIDHVDPQITNMTINHTNPCTMYEFSVGAKSEASNQFFDLGHIRYDGGVPAIPNVTYLGGAGVQVRWTTNPYCTPDFIHVHFREPEGIGLMKIVPGTDETTVLTGVKQCVPYAIQLGFSYTNGKEYLSETVNMTFLSGSLFGTECGIMPFAVLNGTFHNAPKLSVDQNGSLLVQWLMRPDCVVNHTIVMVETNGRQAKAHRVVGDQSLIRLDDLEHCAFHTVYVTIQYESGLVERTHSSEINTFMINRVHFKFSKTTETIGLGKIKTYIVDDELLADWKSVHTCHILGYRIDVVNLVMGETKTHFISGTEYRIPISECVKNCQLLVSAILVDAMVPITTLIDVRLKRGISLFNCLLHYPIVPKFATLYNEV</sequence>
<dbReference type="EMBL" id="QNGE01000619">
    <property type="protein sequence ID" value="KAA3679830.1"/>
    <property type="molecule type" value="Genomic_DNA"/>
</dbReference>
<evidence type="ECO:0000313" key="1">
    <source>
        <dbReference type="EMBL" id="KAA3679830.1"/>
    </source>
</evidence>
<protein>
    <submittedName>
        <fullName evidence="1">Uncharacterized protein</fullName>
    </submittedName>
</protein>
<organism evidence="1 2">
    <name type="scientific">Paragonimus westermani</name>
    <dbReference type="NCBI Taxonomy" id="34504"/>
    <lineage>
        <taxon>Eukaryota</taxon>
        <taxon>Metazoa</taxon>
        <taxon>Spiralia</taxon>
        <taxon>Lophotrochozoa</taxon>
        <taxon>Platyhelminthes</taxon>
        <taxon>Trematoda</taxon>
        <taxon>Digenea</taxon>
        <taxon>Plagiorchiida</taxon>
        <taxon>Troglotremata</taxon>
        <taxon>Troglotrematidae</taxon>
        <taxon>Paragonimus</taxon>
    </lineage>
</organism>
<comment type="caution">
    <text evidence="1">The sequence shown here is derived from an EMBL/GenBank/DDBJ whole genome shotgun (WGS) entry which is preliminary data.</text>
</comment>